<dbReference type="AlphaFoldDB" id="A0A2S2N9E3"/>
<gene>
    <name evidence="1" type="ORF">g.548</name>
</gene>
<sequence length="143" mass="16346">MDSTVFSSASVDCNLTAESIPEALQPSCRLLIAGPRLASSPPRFYAITGQILGIHARKFFLQRHRRQRCYRYHPVDSAYSSIHNSSLVQLHTLRVLIPLFIRFLRLVLSLALWPPPNPGIYRIISLCICRRSVMLNVWEDITK</sequence>
<dbReference type="EMBL" id="GGMR01001099">
    <property type="protein sequence ID" value="MBY13718.1"/>
    <property type="molecule type" value="Transcribed_RNA"/>
</dbReference>
<reference evidence="1" key="1">
    <citation type="submission" date="2018-04" db="EMBL/GenBank/DDBJ databases">
        <title>Transcriptome of Schizaphis graminum biotype I.</title>
        <authorList>
            <person name="Scully E.D."/>
            <person name="Geib S.M."/>
            <person name="Palmer N.A."/>
            <person name="Koch K."/>
            <person name="Bradshaw J."/>
            <person name="Heng-Moss T."/>
            <person name="Sarath G."/>
        </authorList>
    </citation>
    <scope>NUCLEOTIDE SEQUENCE</scope>
</reference>
<proteinExistence type="predicted"/>
<organism evidence="1">
    <name type="scientific">Schizaphis graminum</name>
    <name type="common">Green bug aphid</name>
    <dbReference type="NCBI Taxonomy" id="13262"/>
    <lineage>
        <taxon>Eukaryota</taxon>
        <taxon>Metazoa</taxon>
        <taxon>Ecdysozoa</taxon>
        <taxon>Arthropoda</taxon>
        <taxon>Hexapoda</taxon>
        <taxon>Insecta</taxon>
        <taxon>Pterygota</taxon>
        <taxon>Neoptera</taxon>
        <taxon>Paraneoptera</taxon>
        <taxon>Hemiptera</taxon>
        <taxon>Sternorrhyncha</taxon>
        <taxon>Aphidomorpha</taxon>
        <taxon>Aphidoidea</taxon>
        <taxon>Aphididae</taxon>
        <taxon>Aphidini</taxon>
        <taxon>Schizaphis</taxon>
    </lineage>
</organism>
<protein>
    <submittedName>
        <fullName evidence="1">Uncharacterized protein</fullName>
    </submittedName>
</protein>
<evidence type="ECO:0000313" key="1">
    <source>
        <dbReference type="EMBL" id="MBY13718.1"/>
    </source>
</evidence>
<name>A0A2S2N9E3_SCHGA</name>
<accession>A0A2S2N9E3</accession>